<dbReference type="EMBL" id="VSRR010063206">
    <property type="protein sequence ID" value="MPC83702.1"/>
    <property type="molecule type" value="Genomic_DNA"/>
</dbReference>
<dbReference type="AlphaFoldDB" id="A0A5B7IIP7"/>
<reference evidence="1 2" key="1">
    <citation type="submission" date="2019-05" db="EMBL/GenBank/DDBJ databases">
        <title>Another draft genome of Portunus trituberculatus and its Hox gene families provides insights of decapod evolution.</title>
        <authorList>
            <person name="Jeong J.-H."/>
            <person name="Song I."/>
            <person name="Kim S."/>
            <person name="Choi T."/>
            <person name="Kim D."/>
            <person name="Ryu S."/>
            <person name="Kim W."/>
        </authorList>
    </citation>
    <scope>NUCLEOTIDE SEQUENCE [LARGE SCALE GENOMIC DNA]</scope>
    <source>
        <tissue evidence="1">Muscle</tissue>
    </source>
</reference>
<gene>
    <name evidence="1" type="ORF">E2C01_078417</name>
</gene>
<dbReference type="Proteomes" id="UP000324222">
    <property type="component" value="Unassembled WGS sequence"/>
</dbReference>
<keyword evidence="2" id="KW-1185">Reference proteome</keyword>
<sequence length="133" mass="15374">MHAGLPHEPLEAASRLSRPLIWDIKAAHNQDYSAAIAGHHLPVAWNTPFLPRYVYNICWRNNLRDNTVLNNVCFMRNSAPWKYIIKNFPRSFLLIGRTVRQARRYKTYTTTQANNSPLKGLPHAMPLPLPRQC</sequence>
<name>A0A5B7IIP7_PORTR</name>
<evidence type="ECO:0000313" key="2">
    <source>
        <dbReference type="Proteomes" id="UP000324222"/>
    </source>
</evidence>
<proteinExistence type="predicted"/>
<evidence type="ECO:0000313" key="1">
    <source>
        <dbReference type="EMBL" id="MPC83702.1"/>
    </source>
</evidence>
<organism evidence="1 2">
    <name type="scientific">Portunus trituberculatus</name>
    <name type="common">Swimming crab</name>
    <name type="synonym">Neptunus trituberculatus</name>
    <dbReference type="NCBI Taxonomy" id="210409"/>
    <lineage>
        <taxon>Eukaryota</taxon>
        <taxon>Metazoa</taxon>
        <taxon>Ecdysozoa</taxon>
        <taxon>Arthropoda</taxon>
        <taxon>Crustacea</taxon>
        <taxon>Multicrustacea</taxon>
        <taxon>Malacostraca</taxon>
        <taxon>Eumalacostraca</taxon>
        <taxon>Eucarida</taxon>
        <taxon>Decapoda</taxon>
        <taxon>Pleocyemata</taxon>
        <taxon>Brachyura</taxon>
        <taxon>Eubrachyura</taxon>
        <taxon>Portunoidea</taxon>
        <taxon>Portunidae</taxon>
        <taxon>Portuninae</taxon>
        <taxon>Portunus</taxon>
    </lineage>
</organism>
<comment type="caution">
    <text evidence="1">The sequence shown here is derived from an EMBL/GenBank/DDBJ whole genome shotgun (WGS) entry which is preliminary data.</text>
</comment>
<accession>A0A5B7IIP7</accession>
<protein>
    <submittedName>
        <fullName evidence="1">Uncharacterized protein</fullName>
    </submittedName>
</protein>